<dbReference type="InterPro" id="IPR047676">
    <property type="entry name" value="FxLYD_dom"/>
</dbReference>
<dbReference type="InterPro" id="IPR006311">
    <property type="entry name" value="TAT_signal"/>
</dbReference>
<dbReference type="RefSeq" id="WP_057001982.1">
    <property type="nucleotide sequence ID" value="NZ_CALJSN010000006.1"/>
</dbReference>
<accession>A0AB38A4W8</accession>
<protein>
    <recommendedName>
        <fullName evidence="4">Tat (Twin-arginine translocation) pathway signal sequence</fullName>
    </recommendedName>
</protein>
<dbReference type="PROSITE" id="PS51257">
    <property type="entry name" value="PROKAR_LIPOPROTEIN"/>
    <property type="match status" value="1"/>
</dbReference>
<sequence length="239" mass="25741">MDLSRREFIGLSAGFATIGIAGCSSKPTVQKDTQATTETKDKKEAPKATLEVTDSGFYTDEYGNAHYAAKITNSSTKYAASTVKITVTAKDSGGKILETMPYYLSAIYPSGDAFIGGVVPTSEKANSVEFAIADDEDTWKDTEQTQKEYIETFYAENVNVVNSSYPSVTGEAVSKSKHDFEEANIIIVFMDKSGKITGGSSNYISDLPAGAKQPFSVSVGKLPEYETVTAYVDAGYIKH</sequence>
<dbReference type="PROSITE" id="PS51318">
    <property type="entry name" value="TAT"/>
    <property type="match status" value="1"/>
</dbReference>
<evidence type="ECO:0000313" key="2">
    <source>
        <dbReference type="EMBL" id="SEB44575.1"/>
    </source>
</evidence>
<comment type="caution">
    <text evidence="2">The sequence shown here is derived from an EMBL/GenBank/DDBJ whole genome shotgun (WGS) entry which is preliminary data.</text>
</comment>
<dbReference type="Proteomes" id="UP000183687">
    <property type="component" value="Unassembled WGS sequence"/>
</dbReference>
<organism evidence="2 3">
    <name type="scientific">Atopobium minutum</name>
    <dbReference type="NCBI Taxonomy" id="1381"/>
    <lineage>
        <taxon>Bacteria</taxon>
        <taxon>Bacillati</taxon>
        <taxon>Actinomycetota</taxon>
        <taxon>Coriobacteriia</taxon>
        <taxon>Coriobacteriales</taxon>
        <taxon>Atopobiaceae</taxon>
        <taxon>Atopobium</taxon>
    </lineage>
</organism>
<evidence type="ECO:0000256" key="1">
    <source>
        <dbReference type="SAM" id="MobiDB-lite"/>
    </source>
</evidence>
<evidence type="ECO:0008006" key="4">
    <source>
        <dbReference type="Google" id="ProtNLM"/>
    </source>
</evidence>
<dbReference type="AlphaFoldDB" id="A0AB38A4W8"/>
<dbReference type="NCBIfam" id="NF038353">
    <property type="entry name" value="FxLYD_dom"/>
    <property type="match status" value="1"/>
</dbReference>
<dbReference type="EMBL" id="FNSH01000001">
    <property type="protein sequence ID" value="SEB44575.1"/>
    <property type="molecule type" value="Genomic_DNA"/>
</dbReference>
<reference evidence="2 3" key="1">
    <citation type="submission" date="2016-10" db="EMBL/GenBank/DDBJ databases">
        <authorList>
            <person name="Varghese N."/>
            <person name="Submissions S."/>
        </authorList>
    </citation>
    <scope>NUCLEOTIDE SEQUENCE [LARGE SCALE GENOMIC DNA]</scope>
    <source>
        <strain evidence="2 3">DSM 20586</strain>
    </source>
</reference>
<proteinExistence type="predicted"/>
<name>A0AB38A4W8_9ACTN</name>
<feature type="region of interest" description="Disordered" evidence="1">
    <location>
        <begin position="27"/>
        <end position="46"/>
    </location>
</feature>
<evidence type="ECO:0000313" key="3">
    <source>
        <dbReference type="Proteomes" id="UP000183687"/>
    </source>
</evidence>
<feature type="compositionally biased region" description="Polar residues" evidence="1">
    <location>
        <begin position="27"/>
        <end position="37"/>
    </location>
</feature>
<gene>
    <name evidence="2" type="ORF">SAMN04489746_0247</name>
</gene>